<feature type="binding site" evidence="10">
    <location>
        <position position="255"/>
    </location>
    <ligand>
        <name>K(+)</name>
        <dbReference type="ChEBI" id="CHEBI:29103"/>
    </ligand>
</feature>
<evidence type="ECO:0000256" key="7">
    <source>
        <dbReference type="ARBA" id="ARBA00022842"/>
    </source>
</evidence>
<keyword evidence="9 10" id="KW-0342">GTP-binding</keyword>
<dbReference type="GO" id="GO:0005829">
    <property type="term" value="C:cytosol"/>
    <property type="evidence" value="ECO:0007669"/>
    <property type="project" value="TreeGrafter"/>
</dbReference>
<dbReference type="Gene3D" id="3.30.1360.120">
    <property type="entry name" value="Probable tRNA modification gtpase trme, domain 1"/>
    <property type="match status" value="1"/>
</dbReference>
<dbReference type="InterPro" id="IPR027266">
    <property type="entry name" value="TrmE/GcvT-like"/>
</dbReference>
<dbReference type="NCBIfam" id="TIGR00450">
    <property type="entry name" value="mnmE_trmE_thdF"/>
    <property type="match status" value="1"/>
</dbReference>
<feature type="binding site" evidence="10">
    <location>
        <begin position="231"/>
        <end position="236"/>
    </location>
    <ligand>
        <name>GTP</name>
        <dbReference type="ChEBI" id="CHEBI:37565"/>
    </ligand>
</feature>
<keyword evidence="8 10" id="KW-0630">Potassium</keyword>
<feature type="binding site" evidence="10">
    <location>
        <position position="23"/>
    </location>
    <ligand>
        <name>(6S)-5-formyl-5,6,7,8-tetrahydrofolate</name>
        <dbReference type="ChEBI" id="CHEBI:57457"/>
    </ligand>
</feature>
<evidence type="ECO:0000256" key="1">
    <source>
        <dbReference type="ARBA" id="ARBA00011043"/>
    </source>
</evidence>
<keyword evidence="5 10" id="KW-0547">Nucleotide-binding</keyword>
<feature type="binding site" evidence="10">
    <location>
        <begin position="250"/>
        <end position="256"/>
    </location>
    <ligand>
        <name>GTP</name>
        <dbReference type="ChEBI" id="CHEBI:37565"/>
    </ligand>
</feature>
<dbReference type="PANTHER" id="PTHR42714">
    <property type="entry name" value="TRNA MODIFICATION GTPASE GTPBP3"/>
    <property type="match status" value="1"/>
</dbReference>
<comment type="caution">
    <text evidence="10">Lacks conserved residue(s) required for the propagation of feature annotation.</text>
</comment>
<dbReference type="SUPFAM" id="SSF52540">
    <property type="entry name" value="P-loop containing nucleoside triphosphate hydrolases"/>
    <property type="match status" value="1"/>
</dbReference>
<dbReference type="GO" id="GO:0042802">
    <property type="term" value="F:identical protein binding"/>
    <property type="evidence" value="ECO:0007669"/>
    <property type="project" value="UniProtKB-ARBA"/>
</dbReference>
<dbReference type="PANTHER" id="PTHR42714:SF2">
    <property type="entry name" value="TRNA MODIFICATION GTPASE GTPBP3, MITOCHONDRIAL"/>
    <property type="match status" value="1"/>
</dbReference>
<dbReference type="NCBIfam" id="TIGR00231">
    <property type="entry name" value="small_GTP"/>
    <property type="match status" value="1"/>
</dbReference>
<dbReference type="InterPro" id="IPR005225">
    <property type="entry name" value="Small_GTP-bd"/>
</dbReference>
<evidence type="ECO:0000256" key="6">
    <source>
        <dbReference type="ARBA" id="ARBA00022801"/>
    </source>
</evidence>
<sequence length="459" mass="50899">MLEFDTIAAIATALGEGSVGIIRVSGPESIRIVDKIFRSKKRLGEAETHTLHYGHIVDPVTEQMVDEVLVALMRTPRSFTKEDVVEIHCHGGILVVQRVLQVVLAAGARLAEPGEFTKRAFLNGRIDLSQAEAIMDLIRSKTDSSMKMALKQVEGLLSQKVRALRQRMIELLAHIEVTIDYPEHDVEDVAVRQIIQQGTSMIEEIDSMLASAKTGRILREGIRTVIIGKPNVGKSSLLNTLSRSERAIVTDIPGTTRDILEEHISVRGIPLQIIDTAGIRETEDAVERIGVERSRTAMEEADLVLFMLDASRNLTDVDRELLTKVEEKPTIIILNKLDLPRKIASEEIRRLAPHSSIVEMSVKEGEGIELLEAEVERLFMRGGIEGKEAAYVSNARHISLLERARRQLQEAVDSADSGMTLDLVSVEIRDAWETLGEVIGEAVGEDLLDQIFSQFCLGK</sequence>
<evidence type="ECO:0000256" key="5">
    <source>
        <dbReference type="ARBA" id="ARBA00022741"/>
    </source>
</evidence>
<feature type="binding site" evidence="10">
    <location>
        <position position="231"/>
    </location>
    <ligand>
        <name>K(+)</name>
        <dbReference type="ChEBI" id="CHEBI:29103"/>
    </ligand>
</feature>
<comment type="function">
    <text evidence="10">Exhibits a very high intrinsic GTPase hydrolysis rate. Involved in the addition of a carboxymethylaminomethyl (cmnm) group at the wobble position (U34) of certain tRNAs, forming tRNA-cmnm(5)s(2)U34.</text>
</comment>
<keyword evidence="6 10" id="KW-0378">Hydrolase</keyword>
<dbReference type="OrthoDB" id="9805918at2"/>
<name>A0A292YHG8_9BACL</name>
<accession>A0A292YHG8</accession>
<dbReference type="InterPro" id="IPR027417">
    <property type="entry name" value="P-loop_NTPase"/>
</dbReference>
<dbReference type="InterPro" id="IPR006073">
    <property type="entry name" value="GTP-bd"/>
</dbReference>
<dbReference type="FunFam" id="3.40.50.300:FF:000494">
    <property type="entry name" value="tRNA modification GTPase MnmE"/>
    <property type="match status" value="1"/>
</dbReference>
<feature type="binding site" evidence="10">
    <location>
        <position position="459"/>
    </location>
    <ligand>
        <name>(6S)-5-formyl-5,6,7,8-tetrahydrofolate</name>
        <dbReference type="ChEBI" id="CHEBI:57457"/>
    </ligand>
</feature>
<dbReference type="InterPro" id="IPR031168">
    <property type="entry name" value="G_TrmE"/>
</dbReference>
<evidence type="ECO:0000256" key="4">
    <source>
        <dbReference type="ARBA" id="ARBA00022723"/>
    </source>
</evidence>
<feature type="binding site" evidence="10">
    <location>
        <begin position="275"/>
        <end position="278"/>
    </location>
    <ligand>
        <name>GTP</name>
        <dbReference type="ChEBI" id="CHEBI:37565"/>
    </ligand>
</feature>
<dbReference type="GO" id="GO:0003924">
    <property type="term" value="F:GTPase activity"/>
    <property type="evidence" value="ECO:0007669"/>
    <property type="project" value="UniProtKB-UniRule"/>
</dbReference>
<dbReference type="Pfam" id="PF01926">
    <property type="entry name" value="MMR_HSR1"/>
    <property type="match status" value="1"/>
</dbReference>
<feature type="binding site" evidence="10">
    <location>
        <position position="250"/>
    </location>
    <ligand>
        <name>K(+)</name>
        <dbReference type="ChEBI" id="CHEBI:29103"/>
    </ligand>
</feature>
<comment type="subunit">
    <text evidence="10">Homodimer. Heterotetramer of two MnmE and two MnmG subunits.</text>
</comment>
<dbReference type="InterPro" id="IPR025867">
    <property type="entry name" value="MnmE_helical"/>
</dbReference>
<reference evidence="14" key="1">
    <citation type="submission" date="2017-07" db="EMBL/GenBank/DDBJ databases">
        <title>Draft genome sequence of Effusibacillus lacus strain skLN1.</title>
        <authorList>
            <person name="Watanabe M."/>
            <person name="Kojima H."/>
            <person name="Fukui M."/>
        </authorList>
    </citation>
    <scope>NUCLEOTIDE SEQUENCE [LARGE SCALE GENOMIC DNA]</scope>
    <source>
        <strain evidence="14">skLN1</strain>
    </source>
</reference>
<keyword evidence="3 10" id="KW-0819">tRNA processing</keyword>
<keyword evidence="4 10" id="KW-0479">Metal-binding</keyword>
<evidence type="ECO:0000256" key="9">
    <source>
        <dbReference type="ARBA" id="ARBA00023134"/>
    </source>
</evidence>
<evidence type="ECO:0000313" key="13">
    <source>
        <dbReference type="EMBL" id="GAX89138.1"/>
    </source>
</evidence>
<dbReference type="AlphaFoldDB" id="A0A292YHG8"/>
<dbReference type="Gene3D" id="3.40.50.300">
    <property type="entry name" value="P-loop containing nucleotide triphosphate hydrolases"/>
    <property type="match status" value="1"/>
</dbReference>
<dbReference type="Pfam" id="PF10396">
    <property type="entry name" value="TrmE_N"/>
    <property type="match status" value="1"/>
</dbReference>
<dbReference type="RefSeq" id="WP_096180825.1">
    <property type="nucleotide sequence ID" value="NZ_BDUF01000014.1"/>
</dbReference>
<proteinExistence type="inferred from homology"/>
<organism evidence="13 14">
    <name type="scientific">Effusibacillus lacus</name>
    <dbReference type="NCBI Taxonomy" id="1348429"/>
    <lineage>
        <taxon>Bacteria</taxon>
        <taxon>Bacillati</taxon>
        <taxon>Bacillota</taxon>
        <taxon>Bacilli</taxon>
        <taxon>Bacillales</taxon>
        <taxon>Alicyclobacillaceae</taxon>
        <taxon>Effusibacillus</taxon>
    </lineage>
</organism>
<dbReference type="InterPro" id="IPR027368">
    <property type="entry name" value="MnmE_dom2"/>
</dbReference>
<evidence type="ECO:0000313" key="14">
    <source>
        <dbReference type="Proteomes" id="UP000217785"/>
    </source>
</evidence>
<keyword evidence="2 10" id="KW-0963">Cytoplasm</keyword>
<evidence type="ECO:0000256" key="3">
    <source>
        <dbReference type="ARBA" id="ARBA00022694"/>
    </source>
</evidence>
<dbReference type="CDD" id="cd14858">
    <property type="entry name" value="TrmE_N"/>
    <property type="match status" value="1"/>
</dbReference>
<dbReference type="PRINTS" id="PR00449">
    <property type="entry name" value="RASTRNSFRMNG"/>
</dbReference>
<dbReference type="Pfam" id="PF12631">
    <property type="entry name" value="MnmE_helical"/>
    <property type="match status" value="1"/>
</dbReference>
<evidence type="ECO:0000256" key="8">
    <source>
        <dbReference type="ARBA" id="ARBA00022958"/>
    </source>
</evidence>
<dbReference type="InterPro" id="IPR004520">
    <property type="entry name" value="GTPase_MnmE"/>
</dbReference>
<dbReference type="GO" id="GO:0046872">
    <property type="term" value="F:metal ion binding"/>
    <property type="evidence" value="ECO:0007669"/>
    <property type="project" value="UniProtKB-KW"/>
</dbReference>
<gene>
    <name evidence="10" type="primary">mnmE</name>
    <name evidence="10" type="synonym">trmE</name>
    <name evidence="13" type="ORF">EFBL_0756</name>
</gene>
<keyword evidence="7 10" id="KW-0460">Magnesium</keyword>
<evidence type="ECO:0000256" key="10">
    <source>
        <dbReference type="HAMAP-Rule" id="MF_00379"/>
    </source>
</evidence>
<feature type="domain" description="TrmE-type G" evidence="12">
    <location>
        <begin position="221"/>
        <end position="380"/>
    </location>
</feature>
<keyword evidence="14" id="KW-1185">Reference proteome</keyword>
<dbReference type="GO" id="GO:0030488">
    <property type="term" value="P:tRNA methylation"/>
    <property type="evidence" value="ECO:0007669"/>
    <property type="project" value="TreeGrafter"/>
</dbReference>
<protein>
    <recommendedName>
        <fullName evidence="10">tRNA modification GTPase MnmE</fullName>
        <ecNumber evidence="10">3.6.-.-</ecNumber>
    </recommendedName>
</protein>
<feature type="binding site" evidence="10">
    <location>
        <position position="86"/>
    </location>
    <ligand>
        <name>(6S)-5-formyl-5,6,7,8-tetrahydrofolate</name>
        <dbReference type="ChEBI" id="CHEBI:57457"/>
    </ligand>
</feature>
<comment type="cofactor">
    <cofactor evidence="10">
        <name>K(+)</name>
        <dbReference type="ChEBI" id="CHEBI:29103"/>
    </cofactor>
    <text evidence="10">Binds 1 potassium ion per subunit.</text>
</comment>
<dbReference type="Gene3D" id="1.20.120.430">
    <property type="entry name" value="tRNA modification GTPase MnmE domain 2"/>
    <property type="match status" value="1"/>
</dbReference>
<evidence type="ECO:0000256" key="2">
    <source>
        <dbReference type="ARBA" id="ARBA00022490"/>
    </source>
</evidence>
<comment type="caution">
    <text evidence="13">The sequence shown here is derived from an EMBL/GenBank/DDBJ whole genome shotgun (WGS) entry which is preliminary data.</text>
</comment>
<feature type="binding site" evidence="10">
    <location>
        <position position="252"/>
    </location>
    <ligand>
        <name>K(+)</name>
        <dbReference type="ChEBI" id="CHEBI:29103"/>
    </ligand>
</feature>
<dbReference type="CDD" id="cd04164">
    <property type="entry name" value="trmE"/>
    <property type="match status" value="1"/>
</dbReference>
<dbReference type="InterPro" id="IPR018948">
    <property type="entry name" value="GTP-bd_TrmE_N"/>
</dbReference>
<feature type="binding site" evidence="10">
    <location>
        <position position="256"/>
    </location>
    <ligand>
        <name>Mg(2+)</name>
        <dbReference type="ChEBI" id="CHEBI:18420"/>
    </ligand>
</feature>
<dbReference type="Proteomes" id="UP000217785">
    <property type="component" value="Unassembled WGS sequence"/>
</dbReference>
<dbReference type="NCBIfam" id="NF003661">
    <property type="entry name" value="PRK05291.1-3"/>
    <property type="match status" value="1"/>
</dbReference>
<dbReference type="GO" id="GO:0005525">
    <property type="term" value="F:GTP binding"/>
    <property type="evidence" value="ECO:0007669"/>
    <property type="project" value="UniProtKB-UniRule"/>
</dbReference>
<comment type="subcellular location">
    <subcellularLocation>
        <location evidence="10">Cytoplasm</location>
    </subcellularLocation>
</comment>
<comment type="similarity">
    <text evidence="1 10 11">Belongs to the TRAFAC class TrmE-Era-EngA-EngB-Septin-like GTPase superfamily. TrmE GTPase family.</text>
</comment>
<dbReference type="GO" id="GO:0002098">
    <property type="term" value="P:tRNA wobble uridine modification"/>
    <property type="evidence" value="ECO:0007669"/>
    <property type="project" value="TreeGrafter"/>
</dbReference>
<dbReference type="EC" id="3.6.-.-" evidence="10"/>
<dbReference type="HAMAP" id="MF_00379">
    <property type="entry name" value="GTPase_MnmE"/>
    <property type="match status" value="1"/>
</dbReference>
<dbReference type="PROSITE" id="PS51709">
    <property type="entry name" value="G_TRME"/>
    <property type="match status" value="1"/>
</dbReference>
<feature type="binding site" evidence="10">
    <location>
        <position position="235"/>
    </location>
    <ligand>
        <name>Mg(2+)</name>
        <dbReference type="ChEBI" id="CHEBI:18420"/>
    </ligand>
</feature>
<dbReference type="EMBL" id="BDUF01000014">
    <property type="protein sequence ID" value="GAX89138.1"/>
    <property type="molecule type" value="Genomic_DNA"/>
</dbReference>
<feature type="binding site" evidence="10">
    <location>
        <position position="125"/>
    </location>
    <ligand>
        <name>(6S)-5-formyl-5,6,7,8-tetrahydrofolate</name>
        <dbReference type="ChEBI" id="CHEBI:57457"/>
    </ligand>
</feature>
<evidence type="ECO:0000256" key="11">
    <source>
        <dbReference type="RuleBase" id="RU003313"/>
    </source>
</evidence>
<dbReference type="FunFam" id="3.30.1360.120:FF:000003">
    <property type="entry name" value="tRNA modification GTPase MnmE"/>
    <property type="match status" value="1"/>
</dbReference>
<evidence type="ECO:0000259" key="12">
    <source>
        <dbReference type="PROSITE" id="PS51709"/>
    </source>
</evidence>